<feature type="binding site" evidence="11">
    <location>
        <position position="254"/>
    </location>
    <ligand>
        <name>Mg(2+)</name>
        <dbReference type="ChEBI" id="CHEBI:18420"/>
    </ligand>
</feature>
<dbReference type="GO" id="GO:0016740">
    <property type="term" value="F:transferase activity"/>
    <property type="evidence" value="ECO:0007669"/>
    <property type="project" value="UniProtKB-UniRule"/>
</dbReference>
<dbReference type="PIRSF" id="PIRSF006268">
    <property type="entry name" value="ApbE"/>
    <property type="match status" value="1"/>
</dbReference>
<dbReference type="InterPro" id="IPR024932">
    <property type="entry name" value="ApbE"/>
</dbReference>
<evidence type="ECO:0000256" key="3">
    <source>
        <dbReference type="ARBA" id="ARBA00022630"/>
    </source>
</evidence>
<keyword evidence="6 10" id="KW-0274">FAD</keyword>
<feature type="binding site" evidence="11">
    <location>
        <position position="250"/>
    </location>
    <ligand>
        <name>Mg(2+)</name>
        <dbReference type="ChEBI" id="CHEBI:18420"/>
    </ligand>
</feature>
<keyword evidence="5 10" id="KW-0479">Metal-binding</keyword>
<evidence type="ECO:0000313" key="12">
    <source>
        <dbReference type="EMBL" id="PRR74346.1"/>
    </source>
</evidence>
<dbReference type="AlphaFoldDB" id="A0A9X7J513"/>
<evidence type="ECO:0000256" key="8">
    <source>
        <dbReference type="ARBA" id="ARBA00031306"/>
    </source>
</evidence>
<evidence type="ECO:0000256" key="11">
    <source>
        <dbReference type="PIRSR" id="PIRSR006268-2"/>
    </source>
</evidence>
<proteinExistence type="inferred from homology"/>
<dbReference type="Proteomes" id="UP000239430">
    <property type="component" value="Unassembled WGS sequence"/>
</dbReference>
<name>A0A9X7J513_9FIRM</name>
<evidence type="ECO:0000256" key="7">
    <source>
        <dbReference type="ARBA" id="ARBA00022842"/>
    </source>
</evidence>
<dbReference type="Gene3D" id="3.10.520.10">
    <property type="entry name" value="ApbE-like domains"/>
    <property type="match status" value="1"/>
</dbReference>
<organism evidence="12 13">
    <name type="scientific">Neomoorella stamsii</name>
    <dbReference type="NCBI Taxonomy" id="1266720"/>
    <lineage>
        <taxon>Bacteria</taxon>
        <taxon>Bacillati</taxon>
        <taxon>Bacillota</taxon>
        <taxon>Clostridia</taxon>
        <taxon>Neomoorellales</taxon>
        <taxon>Neomoorellaceae</taxon>
        <taxon>Neomoorella</taxon>
    </lineage>
</organism>
<evidence type="ECO:0000313" key="13">
    <source>
        <dbReference type="Proteomes" id="UP000239430"/>
    </source>
</evidence>
<dbReference type="EC" id="2.7.1.180" evidence="1 10"/>
<comment type="catalytic activity">
    <reaction evidence="9 10">
        <text>L-threonyl-[protein] + FAD = FMN-L-threonyl-[protein] + AMP + H(+)</text>
        <dbReference type="Rhea" id="RHEA:36847"/>
        <dbReference type="Rhea" id="RHEA-COMP:11060"/>
        <dbReference type="Rhea" id="RHEA-COMP:11061"/>
        <dbReference type="ChEBI" id="CHEBI:15378"/>
        <dbReference type="ChEBI" id="CHEBI:30013"/>
        <dbReference type="ChEBI" id="CHEBI:57692"/>
        <dbReference type="ChEBI" id="CHEBI:74257"/>
        <dbReference type="ChEBI" id="CHEBI:456215"/>
        <dbReference type="EC" id="2.7.1.180"/>
    </reaction>
</comment>
<comment type="similarity">
    <text evidence="10">Belongs to the ApbE family.</text>
</comment>
<keyword evidence="13" id="KW-1185">Reference proteome</keyword>
<sequence length="308" mass="33108">MDTVVSIKAYGENSPHALEQALAFIKKVDALVSRYEPGSDIYRINTMAGKKPVPVDKLTFNLIKEAVAYGDITGGALDVTIGPLVDLWRIPDAADRHLPSRGEIESRLQLVDYRQVILDSNKTTVFLPREGASLDLGSVAKGFAARGAVTILRREGVQSALVTLGGHVYALGNKPGRKTWQVGIQDPFKQDHIMATLNVTDLAIDTAGGYYRYKEINGEKLVHIIDPATGMPAGALASVTVITGDSFKADALATAVYVLGEEKGLALLQKERAAGIIVTRDGRILTTSNLKEKVPDFKLIGVETGGQK</sequence>
<keyword evidence="12" id="KW-0449">Lipoprotein</keyword>
<keyword evidence="3 10" id="KW-0285">Flavoprotein</keyword>
<evidence type="ECO:0000256" key="1">
    <source>
        <dbReference type="ARBA" id="ARBA00011955"/>
    </source>
</evidence>
<keyword evidence="7 10" id="KW-0460">Magnesium</keyword>
<evidence type="ECO:0000256" key="10">
    <source>
        <dbReference type="PIRNR" id="PIRNR006268"/>
    </source>
</evidence>
<dbReference type="GO" id="GO:0046872">
    <property type="term" value="F:metal ion binding"/>
    <property type="evidence" value="ECO:0007669"/>
    <property type="project" value="UniProtKB-UniRule"/>
</dbReference>
<protein>
    <recommendedName>
        <fullName evidence="2 10">FAD:protein FMN transferase</fullName>
        <ecNumber evidence="1 10">2.7.1.180</ecNumber>
    </recommendedName>
    <alternativeName>
        <fullName evidence="8 10">Flavin transferase</fullName>
    </alternativeName>
</protein>
<feature type="binding site" evidence="11">
    <location>
        <position position="138"/>
    </location>
    <ligand>
        <name>Mg(2+)</name>
        <dbReference type="ChEBI" id="CHEBI:18420"/>
    </ligand>
</feature>
<comment type="caution">
    <text evidence="12">The sequence shown here is derived from an EMBL/GenBank/DDBJ whole genome shotgun (WGS) entry which is preliminary data.</text>
</comment>
<dbReference type="PANTHER" id="PTHR30040:SF2">
    <property type="entry name" value="FAD:PROTEIN FMN TRANSFERASE"/>
    <property type="match status" value="1"/>
</dbReference>
<reference evidence="12 13" key="1">
    <citation type="submission" date="2018-03" db="EMBL/GenBank/DDBJ databases">
        <title>Genome sequence of Moorella stamsii DSM 26217.</title>
        <authorList>
            <person name="Poehlein A."/>
            <person name="Daniel R."/>
        </authorList>
    </citation>
    <scope>NUCLEOTIDE SEQUENCE [LARGE SCALE GENOMIC DNA]</scope>
    <source>
        <strain evidence="13">DSM 26217</strain>
    </source>
</reference>
<evidence type="ECO:0000256" key="9">
    <source>
        <dbReference type="ARBA" id="ARBA00048540"/>
    </source>
</evidence>
<evidence type="ECO:0000256" key="5">
    <source>
        <dbReference type="ARBA" id="ARBA00022723"/>
    </source>
</evidence>
<evidence type="ECO:0000256" key="4">
    <source>
        <dbReference type="ARBA" id="ARBA00022679"/>
    </source>
</evidence>
<keyword evidence="4 10" id="KW-0808">Transferase</keyword>
<evidence type="ECO:0000256" key="2">
    <source>
        <dbReference type="ARBA" id="ARBA00016337"/>
    </source>
</evidence>
<dbReference type="Pfam" id="PF02424">
    <property type="entry name" value="ApbE"/>
    <property type="match status" value="1"/>
</dbReference>
<evidence type="ECO:0000256" key="6">
    <source>
        <dbReference type="ARBA" id="ARBA00022827"/>
    </source>
</evidence>
<accession>A0A9X7J513</accession>
<dbReference type="InterPro" id="IPR003374">
    <property type="entry name" value="ApbE-like_sf"/>
</dbReference>
<gene>
    <name evidence="12" type="primary">apbE</name>
    <name evidence="12" type="ORF">MOST_11080</name>
</gene>
<dbReference type="PANTHER" id="PTHR30040">
    <property type="entry name" value="THIAMINE BIOSYNTHESIS LIPOPROTEIN APBE"/>
    <property type="match status" value="1"/>
</dbReference>
<comment type="cofactor">
    <cofactor evidence="11">
        <name>Mg(2+)</name>
        <dbReference type="ChEBI" id="CHEBI:18420"/>
    </cofactor>
    <cofactor evidence="11">
        <name>Mn(2+)</name>
        <dbReference type="ChEBI" id="CHEBI:29035"/>
    </cofactor>
    <text evidence="11">Magnesium. Can also use manganese.</text>
</comment>
<dbReference type="SUPFAM" id="SSF143631">
    <property type="entry name" value="ApbE-like"/>
    <property type="match status" value="1"/>
</dbReference>
<dbReference type="EMBL" id="PVXL01000031">
    <property type="protein sequence ID" value="PRR74346.1"/>
    <property type="molecule type" value="Genomic_DNA"/>
</dbReference>